<comment type="caution">
    <text evidence="2">The sequence shown here is derived from an EMBL/GenBank/DDBJ whole genome shotgun (WGS) entry which is preliminary data.</text>
</comment>
<sequence length="599" mass="66543">MPPKLPKLVPWHSPAEFIQVHEWFYPPPTEDGTPDIRAQECALRRTKAWEARGKLPHAIDSTAAFVSAQVRDWTQTCSDQDLRLMYSMIFIRFVNGYVDAFQSAKSAKSIAYLAVEKVGMPIWFVELRHTATHDYLPSLTILRSATRQALAWINDNYWIPQLVPVRMDEALSPEIVLAMSADLRLVLENYRKEKERQIEANSLPQPKQDTVIVARLVRDMIKRCRSGEDLLDVIIPVLLEPGMLVPNSKRMRASTRDLSLDNLGRMVDQCWMPLLNRMHIHLRGTSSSKDGEPLSFWVRIMDGMLEKLVEANELAQAAALPTATAEQKSAAKTGSYLITILAWMKYLIKLHYDQSTPPRRGKASSSSSSLSPLLSSSGRNSPSTHNTSAAPRLSIAAMASQLVAENAAANQATAMFDNDDMINIVEDCLQSILVHVSPLIRSVLNTVIECDADIKEKIGPILKQIDQRIGAAAAVSPTPRVSSPSVSATSSPSITTETVSVGGVWQEGPLPPSTPSEDTDMTLKEQPVRDEPMEESSTEQQLQLEQQTGEVRKPREEAWTLYDEEAWRPCPMGCLPGGIVPDLSLPWDLDSPPIARVEI</sequence>
<feature type="compositionally biased region" description="Low complexity" evidence="1">
    <location>
        <begin position="364"/>
        <end position="377"/>
    </location>
</feature>
<dbReference type="PANTHER" id="PTHR15002:SF0">
    <property type="entry name" value="RIBOSOMAL BIOGENESIS PROTEIN LAS1L"/>
    <property type="match status" value="1"/>
</dbReference>
<keyword evidence="3" id="KW-1185">Reference proteome</keyword>
<evidence type="ECO:0000313" key="2">
    <source>
        <dbReference type="EMBL" id="KAG0317979.1"/>
    </source>
</evidence>
<dbReference type="OrthoDB" id="10263222at2759"/>
<name>A0A9P6RG92_9FUNG</name>
<dbReference type="GO" id="GO:0000470">
    <property type="term" value="P:maturation of LSU-rRNA"/>
    <property type="evidence" value="ECO:0007669"/>
    <property type="project" value="TreeGrafter"/>
</dbReference>
<dbReference type="GO" id="GO:0090730">
    <property type="term" value="C:Las1 complex"/>
    <property type="evidence" value="ECO:0007669"/>
    <property type="project" value="InterPro"/>
</dbReference>
<dbReference type="GO" id="GO:0030687">
    <property type="term" value="C:preribosome, large subunit precursor"/>
    <property type="evidence" value="ECO:0007669"/>
    <property type="project" value="TreeGrafter"/>
</dbReference>
<reference evidence="2" key="1">
    <citation type="journal article" date="2020" name="Fungal Divers.">
        <title>Resolving the Mortierellaceae phylogeny through synthesis of multi-gene phylogenetics and phylogenomics.</title>
        <authorList>
            <person name="Vandepol N."/>
            <person name="Liber J."/>
            <person name="Desiro A."/>
            <person name="Na H."/>
            <person name="Kennedy M."/>
            <person name="Barry K."/>
            <person name="Grigoriev I.V."/>
            <person name="Miller A.N."/>
            <person name="O'Donnell K."/>
            <person name="Stajich J.E."/>
            <person name="Bonito G."/>
        </authorList>
    </citation>
    <scope>NUCLEOTIDE SEQUENCE</scope>
    <source>
        <strain evidence="2">REB-010B</strain>
    </source>
</reference>
<feature type="region of interest" description="Disordered" evidence="1">
    <location>
        <begin position="357"/>
        <end position="388"/>
    </location>
</feature>
<dbReference type="InterPro" id="IPR007174">
    <property type="entry name" value="Las1"/>
</dbReference>
<dbReference type="Proteomes" id="UP000738325">
    <property type="component" value="Unassembled WGS sequence"/>
</dbReference>
<feature type="compositionally biased region" description="Low complexity" evidence="1">
    <location>
        <begin position="474"/>
        <end position="496"/>
    </location>
</feature>
<feature type="compositionally biased region" description="Basic and acidic residues" evidence="1">
    <location>
        <begin position="521"/>
        <end position="531"/>
    </location>
</feature>
<feature type="compositionally biased region" description="Polar residues" evidence="1">
    <location>
        <begin position="378"/>
        <end position="388"/>
    </location>
</feature>
<evidence type="ECO:0000256" key="1">
    <source>
        <dbReference type="SAM" id="MobiDB-lite"/>
    </source>
</evidence>
<feature type="compositionally biased region" description="Low complexity" evidence="1">
    <location>
        <begin position="538"/>
        <end position="548"/>
    </location>
</feature>
<proteinExistence type="predicted"/>
<organism evidence="2 3">
    <name type="scientific">Dissophora globulifera</name>
    <dbReference type="NCBI Taxonomy" id="979702"/>
    <lineage>
        <taxon>Eukaryota</taxon>
        <taxon>Fungi</taxon>
        <taxon>Fungi incertae sedis</taxon>
        <taxon>Mucoromycota</taxon>
        <taxon>Mortierellomycotina</taxon>
        <taxon>Mortierellomycetes</taxon>
        <taxon>Mortierellales</taxon>
        <taxon>Mortierellaceae</taxon>
        <taxon>Dissophora</taxon>
    </lineage>
</organism>
<dbReference type="Pfam" id="PF04031">
    <property type="entry name" value="Las1"/>
    <property type="match status" value="1"/>
</dbReference>
<gene>
    <name evidence="2" type="primary">LAS1</name>
    <name evidence="2" type="ORF">BGZ99_005936</name>
</gene>
<dbReference type="GO" id="GO:0004519">
    <property type="term" value="F:endonuclease activity"/>
    <property type="evidence" value="ECO:0007669"/>
    <property type="project" value="InterPro"/>
</dbReference>
<evidence type="ECO:0000313" key="3">
    <source>
        <dbReference type="Proteomes" id="UP000738325"/>
    </source>
</evidence>
<dbReference type="AlphaFoldDB" id="A0A9P6RG92"/>
<dbReference type="GO" id="GO:0000460">
    <property type="term" value="P:maturation of 5.8S rRNA"/>
    <property type="evidence" value="ECO:0007669"/>
    <property type="project" value="TreeGrafter"/>
</dbReference>
<feature type="region of interest" description="Disordered" evidence="1">
    <location>
        <begin position="474"/>
        <end position="553"/>
    </location>
</feature>
<protein>
    <submittedName>
        <fullName evidence="2">rRNA-processing protein las1</fullName>
    </submittedName>
</protein>
<dbReference type="EMBL" id="JAAAIP010000395">
    <property type="protein sequence ID" value="KAG0317979.1"/>
    <property type="molecule type" value="Genomic_DNA"/>
</dbReference>
<dbReference type="PANTHER" id="PTHR15002">
    <property type="entry name" value="RIBOSOMAL BIOGENESIS PROTEIN LAS1L"/>
    <property type="match status" value="1"/>
</dbReference>
<accession>A0A9P6RG92</accession>